<organism evidence="2 3">
    <name type="scientific">Smittium simulii</name>
    <dbReference type="NCBI Taxonomy" id="133385"/>
    <lineage>
        <taxon>Eukaryota</taxon>
        <taxon>Fungi</taxon>
        <taxon>Fungi incertae sedis</taxon>
        <taxon>Zoopagomycota</taxon>
        <taxon>Kickxellomycotina</taxon>
        <taxon>Harpellomycetes</taxon>
        <taxon>Harpellales</taxon>
        <taxon>Legeriomycetaceae</taxon>
        <taxon>Smittium</taxon>
    </lineage>
</organism>
<reference evidence="2 3" key="1">
    <citation type="journal article" date="2018" name="MBio">
        <title>Comparative Genomics Reveals the Core Gene Toolbox for the Fungus-Insect Symbiosis.</title>
        <authorList>
            <person name="Wang Y."/>
            <person name="Stata M."/>
            <person name="Wang W."/>
            <person name="Stajich J.E."/>
            <person name="White M.M."/>
            <person name="Moncalvo J.M."/>
        </authorList>
    </citation>
    <scope>NUCLEOTIDE SEQUENCE [LARGE SCALE GENOMIC DNA]</scope>
    <source>
        <strain evidence="2 3">SWE-8-4</strain>
    </source>
</reference>
<dbReference type="PANTHER" id="PTHR28058">
    <property type="entry name" value="37S RIBOSOMAL PROTEIN MRP51, MITOCHONDRIAL"/>
    <property type="match status" value="1"/>
</dbReference>
<proteinExistence type="predicted"/>
<dbReference type="AlphaFoldDB" id="A0A2T9YLM8"/>
<comment type="caution">
    <text evidence="2">The sequence shown here is derived from an EMBL/GenBank/DDBJ whole genome shotgun (WGS) entry which is preliminary data.</text>
</comment>
<dbReference type="OrthoDB" id="2735536at2759"/>
<keyword evidence="3" id="KW-1185">Reference proteome</keyword>
<name>A0A2T9YLM8_9FUNG</name>
<feature type="compositionally biased region" description="Polar residues" evidence="1">
    <location>
        <begin position="306"/>
        <end position="315"/>
    </location>
</feature>
<sequence length="315" mass="36058">MSNKFARLFRQSKVASFDPEIKQAYTTTPEMKKIGDWGLKYTLPQQVRTRYIVLKEMDSFERVPVFNSAKNKVEAMKAARENFLQSSSPIPSERYSIKKAAPGTSFLLDKYVGAFDGINSQKKQETGKFKNKSISQLTDEEFKNLLVEAKSRRAEFKQSVKSGKIQPTEYNNFMNLKSEIQNISSNNNSLVQSSYHNYNPSTLEERTVEGRILYRLGESYVVGVQGTLAYLPKANCIDGYEQHHRGVKTFYITKVSYNKKNMPEIELSMFQNKKNNQGAGDRLNDSYRSAFLKSNNNYNRSNQSSFPTPNISNIL</sequence>
<evidence type="ECO:0000256" key="1">
    <source>
        <dbReference type="SAM" id="MobiDB-lite"/>
    </source>
</evidence>
<accession>A0A2T9YLM8</accession>
<dbReference type="Proteomes" id="UP000245383">
    <property type="component" value="Unassembled WGS sequence"/>
</dbReference>
<feature type="region of interest" description="Disordered" evidence="1">
    <location>
        <begin position="294"/>
        <end position="315"/>
    </location>
</feature>
<dbReference type="EMBL" id="MBFR01000134">
    <property type="protein sequence ID" value="PVU93219.1"/>
    <property type="molecule type" value="Genomic_DNA"/>
</dbReference>
<evidence type="ECO:0000313" key="2">
    <source>
        <dbReference type="EMBL" id="PVU93219.1"/>
    </source>
</evidence>
<evidence type="ECO:0000313" key="3">
    <source>
        <dbReference type="Proteomes" id="UP000245383"/>
    </source>
</evidence>
<gene>
    <name evidence="2" type="ORF">BB561_003389</name>
</gene>
<dbReference type="STRING" id="133385.A0A2T9YLM8"/>
<protein>
    <submittedName>
        <fullName evidence="2">Uncharacterized protein</fullName>
    </submittedName>
</protein>
<dbReference type="PANTHER" id="PTHR28058:SF1">
    <property type="entry name" value="SMALL RIBOSOMAL SUBUNIT PROTEIN BS1M"/>
    <property type="match status" value="1"/>
</dbReference>
<dbReference type="Pfam" id="PF11709">
    <property type="entry name" value="Mit_ribos_Mrp51"/>
    <property type="match status" value="1"/>
</dbReference>
<dbReference type="InterPro" id="IPR016712">
    <property type="entry name" value="Rbsml_bS1m-like"/>
</dbReference>
<feature type="compositionally biased region" description="Low complexity" evidence="1">
    <location>
        <begin position="294"/>
        <end position="305"/>
    </location>
</feature>